<dbReference type="PANTHER" id="PTHR43547:SF2">
    <property type="entry name" value="HYBRID SIGNAL TRANSDUCTION HISTIDINE KINASE C"/>
    <property type="match status" value="1"/>
</dbReference>
<gene>
    <name evidence="8" type="ORF">GGR34_000168</name>
</gene>
<keyword evidence="9" id="KW-1185">Reference proteome</keyword>
<keyword evidence="3 4" id="KW-0597">Phosphoprotein</keyword>
<reference evidence="8 9" key="1">
    <citation type="submission" date="2020-08" db="EMBL/GenBank/DDBJ databases">
        <title>Genomic Encyclopedia of Type Strains, Phase IV (KMG-IV): sequencing the most valuable type-strain genomes for metagenomic binning, comparative biology and taxonomic classification.</title>
        <authorList>
            <person name="Goeker M."/>
        </authorList>
    </citation>
    <scope>NUCLEOTIDE SEQUENCE [LARGE SCALE GENOMIC DNA]</scope>
    <source>
        <strain evidence="8 9">DSM 15743</strain>
    </source>
</reference>
<organism evidence="8 9">
    <name type="scientific">Microvirga flocculans</name>
    <dbReference type="NCBI Taxonomy" id="217168"/>
    <lineage>
        <taxon>Bacteria</taxon>
        <taxon>Pseudomonadati</taxon>
        <taxon>Pseudomonadota</taxon>
        <taxon>Alphaproteobacteria</taxon>
        <taxon>Hyphomicrobiales</taxon>
        <taxon>Methylobacteriaceae</taxon>
        <taxon>Microvirga</taxon>
    </lineage>
</organism>
<dbReference type="PROSITE" id="PS50109">
    <property type="entry name" value="HIS_KIN"/>
    <property type="match status" value="1"/>
</dbReference>
<dbReference type="InterPro" id="IPR003594">
    <property type="entry name" value="HATPase_dom"/>
</dbReference>
<comment type="caution">
    <text evidence="4">Lacks conserved residue(s) required for the propagation of feature annotation.</text>
</comment>
<feature type="domain" description="Response regulatory" evidence="7">
    <location>
        <begin position="153"/>
        <end position="279"/>
    </location>
</feature>
<dbReference type="InterPro" id="IPR036097">
    <property type="entry name" value="HisK_dim/P_sf"/>
</dbReference>
<evidence type="ECO:0000256" key="5">
    <source>
        <dbReference type="SAM" id="Coils"/>
    </source>
</evidence>
<evidence type="ECO:0000256" key="1">
    <source>
        <dbReference type="ARBA" id="ARBA00000085"/>
    </source>
</evidence>
<dbReference type="AlphaFoldDB" id="A0A7W6IBS8"/>
<dbReference type="InterPro" id="IPR036890">
    <property type="entry name" value="HATPase_C_sf"/>
</dbReference>
<evidence type="ECO:0000256" key="2">
    <source>
        <dbReference type="ARBA" id="ARBA00012438"/>
    </source>
</evidence>
<dbReference type="SMART" id="SM00387">
    <property type="entry name" value="HATPase_c"/>
    <property type="match status" value="1"/>
</dbReference>
<dbReference type="RefSeq" id="WP_027314661.1">
    <property type="nucleotide sequence ID" value="NZ_JACIDC010000001.1"/>
</dbReference>
<dbReference type="SUPFAM" id="SSF55874">
    <property type="entry name" value="ATPase domain of HSP90 chaperone/DNA topoisomerase II/histidine kinase"/>
    <property type="match status" value="1"/>
</dbReference>
<dbReference type="EMBL" id="JACIDC010000001">
    <property type="protein sequence ID" value="MBB4038539.1"/>
    <property type="molecule type" value="Genomic_DNA"/>
</dbReference>
<dbReference type="Proteomes" id="UP000519439">
    <property type="component" value="Unassembled WGS sequence"/>
</dbReference>
<feature type="coiled-coil region" evidence="5">
    <location>
        <begin position="304"/>
        <end position="342"/>
    </location>
</feature>
<dbReference type="InterPro" id="IPR005467">
    <property type="entry name" value="His_kinase_dom"/>
</dbReference>
<dbReference type="CDD" id="cd00082">
    <property type="entry name" value="HisKA"/>
    <property type="match status" value="1"/>
</dbReference>
<dbReference type="InterPro" id="IPR004358">
    <property type="entry name" value="Sig_transdc_His_kin-like_C"/>
</dbReference>
<protein>
    <recommendedName>
        <fullName evidence="2">histidine kinase</fullName>
        <ecNumber evidence="2">2.7.13.3</ecNumber>
    </recommendedName>
</protein>
<dbReference type="InterPro" id="IPR001789">
    <property type="entry name" value="Sig_transdc_resp-reg_receiver"/>
</dbReference>
<feature type="modified residue" description="4-aspartylphosphate" evidence="4">
    <location>
        <position position="60"/>
    </location>
</feature>
<evidence type="ECO:0000256" key="4">
    <source>
        <dbReference type="PROSITE-ProRule" id="PRU00169"/>
    </source>
</evidence>
<evidence type="ECO:0000259" key="6">
    <source>
        <dbReference type="PROSITE" id="PS50109"/>
    </source>
</evidence>
<comment type="catalytic activity">
    <reaction evidence="1">
        <text>ATP + protein L-histidine = ADP + protein N-phospho-L-histidine.</text>
        <dbReference type="EC" id="2.7.13.3"/>
    </reaction>
</comment>
<dbReference type="PRINTS" id="PR00344">
    <property type="entry name" value="BCTRLSENSOR"/>
</dbReference>
<dbReference type="GO" id="GO:0000155">
    <property type="term" value="F:phosphorelay sensor kinase activity"/>
    <property type="evidence" value="ECO:0007669"/>
    <property type="project" value="InterPro"/>
</dbReference>
<dbReference type="SUPFAM" id="SSF47384">
    <property type="entry name" value="Homodimeric domain of signal transducing histidine kinase"/>
    <property type="match status" value="1"/>
</dbReference>
<dbReference type="SUPFAM" id="SSF52172">
    <property type="entry name" value="CheY-like"/>
    <property type="match status" value="2"/>
</dbReference>
<feature type="domain" description="Histidine kinase" evidence="6">
    <location>
        <begin position="351"/>
        <end position="572"/>
    </location>
</feature>
<evidence type="ECO:0000313" key="8">
    <source>
        <dbReference type="EMBL" id="MBB4038539.1"/>
    </source>
</evidence>
<dbReference type="Pfam" id="PF02518">
    <property type="entry name" value="HATPase_c"/>
    <property type="match status" value="1"/>
</dbReference>
<feature type="domain" description="Response regulatory" evidence="7">
    <location>
        <begin position="11"/>
        <end position="127"/>
    </location>
</feature>
<dbReference type="Pfam" id="PF00072">
    <property type="entry name" value="Response_reg"/>
    <property type="match status" value="2"/>
</dbReference>
<keyword evidence="8" id="KW-0808">Transferase</keyword>
<evidence type="ECO:0000256" key="3">
    <source>
        <dbReference type="ARBA" id="ARBA00022553"/>
    </source>
</evidence>
<dbReference type="Gene3D" id="3.40.50.2300">
    <property type="match status" value="2"/>
</dbReference>
<name>A0A7W6IBS8_9HYPH</name>
<dbReference type="SMART" id="SM00448">
    <property type="entry name" value="REC"/>
    <property type="match status" value="2"/>
</dbReference>
<dbReference type="PROSITE" id="PS50110">
    <property type="entry name" value="RESPONSE_REGULATORY"/>
    <property type="match status" value="2"/>
</dbReference>
<evidence type="ECO:0000259" key="7">
    <source>
        <dbReference type="PROSITE" id="PS50110"/>
    </source>
</evidence>
<comment type="caution">
    <text evidence="8">The sequence shown here is derived from an EMBL/GenBank/DDBJ whole genome shotgun (WGS) entry which is preliminary data.</text>
</comment>
<evidence type="ECO:0000313" key="9">
    <source>
        <dbReference type="Proteomes" id="UP000519439"/>
    </source>
</evidence>
<dbReference type="PANTHER" id="PTHR43547">
    <property type="entry name" value="TWO-COMPONENT HISTIDINE KINASE"/>
    <property type="match status" value="1"/>
</dbReference>
<keyword evidence="5" id="KW-0175">Coiled coil</keyword>
<dbReference type="EC" id="2.7.13.3" evidence="2"/>
<dbReference type="InterPro" id="IPR003661">
    <property type="entry name" value="HisK_dim/P_dom"/>
</dbReference>
<keyword evidence="8" id="KW-0418">Kinase</keyword>
<proteinExistence type="predicted"/>
<accession>A0A7W6IBS8</accession>
<dbReference type="Gene3D" id="1.10.287.130">
    <property type="match status" value="1"/>
</dbReference>
<dbReference type="Gene3D" id="3.30.565.10">
    <property type="entry name" value="Histidine kinase-like ATPase, C-terminal domain"/>
    <property type="match status" value="1"/>
</dbReference>
<sequence>MSTGAIIPAAEILLVEDSETQALQLRHMLETNGFHVTWRSTAEAALDGLNEKLPDLVIADYHLPGMNGDELTRQLRLNVRTRAIPVIMLTEARERAVERQGLESGADAYISKSAEQELIILRIKALLRRPSSPIGDSREERQSPSFGTFRRARILIADDCPARRTELQGMLAHEGYAVSLAADPAQTLRQVRSPEATWDCILVNLLSPNFDGIGLCRQLNLYRGLAPLPGTDAPSFAIVGLGNEEGGDLLARAFAAGVDDIVPSTLEADGMRVRIRALVRRKLMQDENWRIETELRERELALARARAEAALAEALAKANRELEEANALLKGTQAQLVQAAKMASLGELVAGIAHEINNPLAFIQAHQGTVERLLTEIATKMPPEAGLERQIQKSRDRVAAMKLGLARIQELGLNLRRFSRLDEGDFQTVNVPESIETVLALLGHKLGSRIDVRRRYNAVPDLYCSPALLNQVVMNIVGNAADAIKGTGGIDIETESDATTYTIRISDTGPGIPSEFRERIFEPFFTTKPVGSGTGLGLAIAYSIVQAHKGSISVEPGPTGGASFTITIPRRIVS</sequence>
<dbReference type="InterPro" id="IPR011006">
    <property type="entry name" value="CheY-like_superfamily"/>
</dbReference>